<proteinExistence type="predicted"/>
<gene>
    <name evidence="1" type="ORF">BSTOLATCC_MIC8718</name>
</gene>
<evidence type="ECO:0000313" key="2">
    <source>
        <dbReference type="Proteomes" id="UP001162131"/>
    </source>
</evidence>
<evidence type="ECO:0000313" key="1">
    <source>
        <dbReference type="EMBL" id="CAG9313453.1"/>
    </source>
</evidence>
<sequence length="78" mass="9302">MRLRSNSVLICEEHIKNHSQLQRSHTYTKVFSEIREEARESAIKLFQKSSQNSEILDQLSYKKSYQWLKKSTKSPKML</sequence>
<dbReference type="Proteomes" id="UP001162131">
    <property type="component" value="Unassembled WGS sequence"/>
</dbReference>
<accession>A0AAU9IIX7</accession>
<name>A0AAU9IIX7_9CILI</name>
<dbReference type="AlphaFoldDB" id="A0AAU9IIX7"/>
<organism evidence="1 2">
    <name type="scientific">Blepharisma stoltei</name>
    <dbReference type="NCBI Taxonomy" id="1481888"/>
    <lineage>
        <taxon>Eukaryota</taxon>
        <taxon>Sar</taxon>
        <taxon>Alveolata</taxon>
        <taxon>Ciliophora</taxon>
        <taxon>Postciliodesmatophora</taxon>
        <taxon>Heterotrichea</taxon>
        <taxon>Heterotrichida</taxon>
        <taxon>Blepharismidae</taxon>
        <taxon>Blepharisma</taxon>
    </lineage>
</organism>
<reference evidence="1" key="1">
    <citation type="submission" date="2021-09" db="EMBL/GenBank/DDBJ databases">
        <authorList>
            <consortium name="AG Swart"/>
            <person name="Singh M."/>
            <person name="Singh A."/>
            <person name="Seah K."/>
            <person name="Emmerich C."/>
        </authorList>
    </citation>
    <scope>NUCLEOTIDE SEQUENCE</scope>
    <source>
        <strain evidence="1">ATCC30299</strain>
    </source>
</reference>
<dbReference type="EMBL" id="CAJZBQ010000010">
    <property type="protein sequence ID" value="CAG9313453.1"/>
    <property type="molecule type" value="Genomic_DNA"/>
</dbReference>
<keyword evidence="2" id="KW-1185">Reference proteome</keyword>
<protein>
    <submittedName>
        <fullName evidence="1">Uncharacterized protein</fullName>
    </submittedName>
</protein>
<comment type="caution">
    <text evidence="1">The sequence shown here is derived from an EMBL/GenBank/DDBJ whole genome shotgun (WGS) entry which is preliminary data.</text>
</comment>